<dbReference type="AlphaFoldDB" id="A0A1Y5Y655"/>
<keyword evidence="2" id="KW-1185">Reference proteome</keyword>
<accession>A0A1Y5Y655</accession>
<evidence type="ECO:0000313" key="2">
    <source>
        <dbReference type="Proteomes" id="UP000192674"/>
    </source>
</evidence>
<proteinExistence type="predicted"/>
<gene>
    <name evidence="1" type="ORF">SAMN05661093_08948</name>
</gene>
<reference evidence="1 2" key="1">
    <citation type="submission" date="2017-04" db="EMBL/GenBank/DDBJ databases">
        <authorList>
            <person name="Afonso C.L."/>
            <person name="Miller P.J."/>
            <person name="Scott M.A."/>
            <person name="Spackman E."/>
            <person name="Goraichik I."/>
            <person name="Dimitrov K.M."/>
            <person name="Suarez D.L."/>
            <person name="Swayne D.E."/>
        </authorList>
    </citation>
    <scope>NUCLEOTIDE SEQUENCE [LARGE SCALE GENOMIC DNA]</scope>
    <source>
        <strain evidence="1 2">DSM 43828</strain>
    </source>
</reference>
<evidence type="ECO:0000313" key="1">
    <source>
        <dbReference type="EMBL" id="SMD25152.1"/>
    </source>
</evidence>
<organism evidence="1 2">
    <name type="scientific">Kibdelosporangium aridum</name>
    <dbReference type="NCBI Taxonomy" id="2030"/>
    <lineage>
        <taxon>Bacteria</taxon>
        <taxon>Bacillati</taxon>
        <taxon>Actinomycetota</taxon>
        <taxon>Actinomycetes</taxon>
        <taxon>Pseudonocardiales</taxon>
        <taxon>Pseudonocardiaceae</taxon>
        <taxon>Kibdelosporangium</taxon>
    </lineage>
</organism>
<dbReference type="Proteomes" id="UP000192674">
    <property type="component" value="Unassembled WGS sequence"/>
</dbReference>
<name>A0A1Y5Y655_KIBAR</name>
<protein>
    <submittedName>
        <fullName evidence="1">Uncharacterized protein</fullName>
    </submittedName>
</protein>
<dbReference type="EMBL" id="FWXV01000011">
    <property type="protein sequence ID" value="SMD25152.1"/>
    <property type="molecule type" value="Genomic_DNA"/>
</dbReference>
<sequence>MTRFRARPLGTSHSDDLPVQCDGHLSVCLIGHPQTRDGHRHRRWDARTVPATRSASHLRLLRAAWNNKCSSGPTVHSRRCSVTVDGPQRTWSSWNTGSNYAPEPSEPWLKMPVGTRGGEPVGADHANWTVRWKHVITRSYHVGWSPAVMSKPTEWPTWAGTRPANTMIASRRQCGCSLIANNDWPCHAARCGLTGENTRSSMS</sequence>